<dbReference type="Proteomes" id="UP000198521">
    <property type="component" value="Unassembled WGS sequence"/>
</dbReference>
<dbReference type="STRING" id="1038014.SAMN04487910_1472"/>
<comment type="subcellular location">
    <subcellularLocation>
        <location evidence="1">Membrane</location>
        <topology evidence="1">Multi-pass membrane protein</topology>
    </subcellularLocation>
</comment>
<evidence type="ECO:0000256" key="3">
    <source>
        <dbReference type="ARBA" id="ARBA00022692"/>
    </source>
</evidence>
<reference evidence="8" key="1">
    <citation type="submission" date="2016-10" db="EMBL/GenBank/DDBJ databases">
        <authorList>
            <person name="Varghese N."/>
            <person name="Submissions S."/>
        </authorList>
    </citation>
    <scope>NUCLEOTIDE SEQUENCE [LARGE SCALE GENOMIC DNA]</scope>
    <source>
        <strain evidence="8">DSM 25232 / NCIMB 14723 / 92V</strain>
    </source>
</reference>
<sequence>MNKTILITGGFAALLAVLFGAFGAHGLEKLVDKASIDSFETGVRYQMYHAIILIILGNMDVIQDVAKKRIFYFFLAGMILFSGSIYLLVMDEVLGISLSSIGFITPLGGLLLIFGWIFFIISLVKIK</sequence>
<protein>
    <submittedName>
        <fullName evidence="7">Uncharacterized membrane protein YgdD, TMEM256/DUF423 family</fullName>
    </submittedName>
</protein>
<gene>
    <name evidence="7" type="ORF">SAMN04487910_1472</name>
</gene>
<comment type="similarity">
    <text evidence="2">Belongs to the UPF0382 family.</text>
</comment>
<dbReference type="PANTHER" id="PTHR43461:SF1">
    <property type="entry name" value="TRANSMEMBRANE PROTEIN 256"/>
    <property type="match status" value="1"/>
</dbReference>
<dbReference type="InterPro" id="IPR006696">
    <property type="entry name" value="DUF423"/>
</dbReference>
<dbReference type="AlphaFoldDB" id="A0A1H7L0I9"/>
<keyword evidence="5 6" id="KW-0472">Membrane</keyword>
<organism evidence="7 8">
    <name type="scientific">Aquimarina amphilecti</name>
    <dbReference type="NCBI Taxonomy" id="1038014"/>
    <lineage>
        <taxon>Bacteria</taxon>
        <taxon>Pseudomonadati</taxon>
        <taxon>Bacteroidota</taxon>
        <taxon>Flavobacteriia</taxon>
        <taxon>Flavobacteriales</taxon>
        <taxon>Flavobacteriaceae</taxon>
        <taxon>Aquimarina</taxon>
    </lineage>
</organism>
<evidence type="ECO:0000256" key="4">
    <source>
        <dbReference type="ARBA" id="ARBA00022989"/>
    </source>
</evidence>
<proteinExistence type="inferred from homology"/>
<feature type="transmembrane region" description="Helical" evidence="6">
    <location>
        <begin position="101"/>
        <end position="124"/>
    </location>
</feature>
<dbReference type="Pfam" id="PF04241">
    <property type="entry name" value="DUF423"/>
    <property type="match status" value="1"/>
</dbReference>
<feature type="transmembrane region" description="Helical" evidence="6">
    <location>
        <begin position="47"/>
        <end position="63"/>
    </location>
</feature>
<evidence type="ECO:0000256" key="5">
    <source>
        <dbReference type="ARBA" id="ARBA00023136"/>
    </source>
</evidence>
<name>A0A1H7L0I9_AQUAM</name>
<dbReference type="EMBL" id="FOAB01000002">
    <property type="protein sequence ID" value="SEK91885.1"/>
    <property type="molecule type" value="Genomic_DNA"/>
</dbReference>
<evidence type="ECO:0000313" key="8">
    <source>
        <dbReference type="Proteomes" id="UP000198521"/>
    </source>
</evidence>
<dbReference type="GO" id="GO:0005886">
    <property type="term" value="C:plasma membrane"/>
    <property type="evidence" value="ECO:0007669"/>
    <property type="project" value="TreeGrafter"/>
</dbReference>
<evidence type="ECO:0000256" key="6">
    <source>
        <dbReference type="SAM" id="Phobius"/>
    </source>
</evidence>
<evidence type="ECO:0000256" key="1">
    <source>
        <dbReference type="ARBA" id="ARBA00004141"/>
    </source>
</evidence>
<accession>A0A1H7L0I9</accession>
<dbReference type="RefSeq" id="WP_091407074.1">
    <property type="nucleotide sequence ID" value="NZ_FOAB01000002.1"/>
</dbReference>
<keyword evidence="3 6" id="KW-0812">Transmembrane</keyword>
<feature type="transmembrane region" description="Helical" evidence="6">
    <location>
        <begin position="70"/>
        <end position="89"/>
    </location>
</feature>
<keyword evidence="4 6" id="KW-1133">Transmembrane helix</keyword>
<keyword evidence="8" id="KW-1185">Reference proteome</keyword>
<dbReference type="OrthoDB" id="9802121at2"/>
<evidence type="ECO:0000256" key="2">
    <source>
        <dbReference type="ARBA" id="ARBA00009694"/>
    </source>
</evidence>
<evidence type="ECO:0000313" key="7">
    <source>
        <dbReference type="EMBL" id="SEK91885.1"/>
    </source>
</evidence>
<dbReference type="PANTHER" id="PTHR43461">
    <property type="entry name" value="TRANSMEMBRANE PROTEIN 256"/>
    <property type="match status" value="1"/>
</dbReference>